<dbReference type="Proteomes" id="UP001049176">
    <property type="component" value="Chromosome 7"/>
</dbReference>
<protein>
    <submittedName>
        <fullName evidence="2">Uncharacterized protein</fullName>
    </submittedName>
</protein>
<comment type="caution">
    <text evidence="2">The sequence shown here is derived from an EMBL/GenBank/DDBJ whole genome shotgun (WGS) entry which is preliminary data.</text>
</comment>
<organism evidence="2 3">
    <name type="scientific">Marasmius oreades</name>
    <name type="common">fairy-ring Marasmius</name>
    <dbReference type="NCBI Taxonomy" id="181124"/>
    <lineage>
        <taxon>Eukaryota</taxon>
        <taxon>Fungi</taxon>
        <taxon>Dikarya</taxon>
        <taxon>Basidiomycota</taxon>
        <taxon>Agaricomycotina</taxon>
        <taxon>Agaricomycetes</taxon>
        <taxon>Agaricomycetidae</taxon>
        <taxon>Agaricales</taxon>
        <taxon>Marasmiineae</taxon>
        <taxon>Marasmiaceae</taxon>
        <taxon>Marasmius</taxon>
    </lineage>
</organism>
<dbReference type="OrthoDB" id="3269378at2759"/>
<sequence length="345" mass="39311">MENKRKAIGERQDDEQRTAGEVDDGPSTNNEQPPPKRARTTSLYPELPDVNGIILEEFVESYLPKKCSNDKEKAYILHNLVHELSGNSQWEEVLNLEFKVLDHCKTAVTNDADLGNIVSDGFKANDWKPLFEDPRLRRRPSSSSSGTAKYFKVAFEETHRSPFPNILLSAMDLYHLDHPYYNRSFPVVQSSGMGKSRLMDHSATLRFAIPFNIHEGTDSGAEPYPPIDHQVRDFLTKNFTNDLGALTRPLVFLQALFNKTVTELESYTTEEPQKIARKWYNWMKEGSTVDGVGTNRTDFYDRVVQEARKLEELKPVNVKYPLQGRANDLKAAATSLVESLREADR</sequence>
<evidence type="ECO:0000313" key="3">
    <source>
        <dbReference type="Proteomes" id="UP001049176"/>
    </source>
</evidence>
<dbReference type="RefSeq" id="XP_043005694.1">
    <property type="nucleotide sequence ID" value="XM_043155912.1"/>
</dbReference>
<gene>
    <name evidence="2" type="ORF">E1B28_010925</name>
</gene>
<name>A0A9P7URI9_9AGAR</name>
<dbReference type="AlphaFoldDB" id="A0A9P7URI9"/>
<evidence type="ECO:0000256" key="1">
    <source>
        <dbReference type="SAM" id="MobiDB-lite"/>
    </source>
</evidence>
<accession>A0A9P7URI9</accession>
<dbReference type="KEGG" id="more:E1B28_010925"/>
<dbReference type="GeneID" id="66080000"/>
<evidence type="ECO:0000313" key="2">
    <source>
        <dbReference type="EMBL" id="KAG7089224.1"/>
    </source>
</evidence>
<proteinExistence type="predicted"/>
<dbReference type="EMBL" id="CM032187">
    <property type="protein sequence ID" value="KAG7089224.1"/>
    <property type="molecule type" value="Genomic_DNA"/>
</dbReference>
<keyword evidence="3" id="KW-1185">Reference proteome</keyword>
<feature type="region of interest" description="Disordered" evidence="1">
    <location>
        <begin position="1"/>
        <end position="44"/>
    </location>
</feature>
<feature type="compositionally biased region" description="Basic and acidic residues" evidence="1">
    <location>
        <begin position="1"/>
        <end position="20"/>
    </location>
</feature>
<reference evidence="2" key="1">
    <citation type="journal article" date="2021" name="Genome Biol. Evol.">
        <title>The assembled and annotated genome of the fairy-ring fungus Marasmius oreades.</title>
        <authorList>
            <person name="Hiltunen M."/>
            <person name="Ament-Velasquez S.L."/>
            <person name="Johannesson H."/>
        </authorList>
    </citation>
    <scope>NUCLEOTIDE SEQUENCE</scope>
    <source>
        <strain evidence="2">03SP1</strain>
    </source>
</reference>